<keyword evidence="3 9" id="KW-0645">Protease</keyword>
<evidence type="ECO:0000256" key="3">
    <source>
        <dbReference type="ARBA" id="ARBA00022670"/>
    </source>
</evidence>
<dbReference type="STRING" id="7167.A0A182FHX4"/>
<feature type="active site" description="Proton donor" evidence="9">
    <location>
        <position position="218"/>
    </location>
</feature>
<comment type="catalytic activity">
    <reaction evidence="1 9 10">
        <text>Thiol-dependent hydrolysis of ester, thioester, amide, peptide and isopeptide bonds formed by the C-terminal Gly of ubiquitin (a 76-residue protein attached to proteins as an intracellular targeting signal).</text>
        <dbReference type="EC" id="3.4.19.12"/>
    </reaction>
</comment>
<evidence type="ECO:0000313" key="14">
    <source>
        <dbReference type="EnsemblMetazoa" id="AALB006118-PA"/>
    </source>
</evidence>
<dbReference type="VEuPathDB" id="VectorBase:AALB006118"/>
<feature type="region of interest" description="Disordered" evidence="11">
    <location>
        <begin position="616"/>
        <end position="671"/>
    </location>
</feature>
<feature type="transmembrane region" description="Helical" evidence="12">
    <location>
        <begin position="808"/>
        <end position="829"/>
    </location>
</feature>
<feature type="transmembrane region" description="Helical" evidence="12">
    <location>
        <begin position="996"/>
        <end position="1014"/>
    </location>
</feature>
<evidence type="ECO:0000256" key="9">
    <source>
        <dbReference type="PROSITE-ProRule" id="PRU01393"/>
    </source>
</evidence>
<feature type="transmembrane region" description="Helical" evidence="12">
    <location>
        <begin position="861"/>
        <end position="880"/>
    </location>
</feature>
<keyword evidence="12" id="KW-0812">Transmembrane</keyword>
<dbReference type="VEuPathDB" id="VectorBase:AALB20_034413"/>
<feature type="transmembrane region" description="Helical" evidence="12">
    <location>
        <begin position="929"/>
        <end position="952"/>
    </location>
</feature>
<dbReference type="Pfam" id="PF01088">
    <property type="entry name" value="Peptidase_C12"/>
    <property type="match status" value="1"/>
</dbReference>
<dbReference type="AlphaFoldDB" id="A0A182FHX4"/>
<dbReference type="InterPro" id="IPR041507">
    <property type="entry name" value="UCH_C"/>
</dbReference>
<dbReference type="GO" id="GO:0004843">
    <property type="term" value="F:cysteine-type deubiquitinase activity"/>
    <property type="evidence" value="ECO:0007669"/>
    <property type="project" value="UniProtKB-UniRule"/>
</dbReference>
<dbReference type="VEuPathDB" id="VectorBase:AALB20_035761"/>
<dbReference type="GO" id="GO:0016579">
    <property type="term" value="P:protein deubiquitination"/>
    <property type="evidence" value="ECO:0007669"/>
    <property type="project" value="TreeGrafter"/>
</dbReference>
<dbReference type="FunFam" id="1.20.58.860:FF:000001">
    <property type="entry name" value="Ubiquitin carboxyl-terminal hydrolase"/>
    <property type="match status" value="1"/>
</dbReference>
<protein>
    <recommendedName>
        <fullName evidence="10">Ubiquitin carboxyl-terminal hydrolase</fullName>
        <ecNumber evidence="10">3.4.19.12</ecNumber>
    </recommendedName>
</protein>
<organism evidence="14 15">
    <name type="scientific">Anopheles albimanus</name>
    <name type="common">New world malaria mosquito</name>
    <dbReference type="NCBI Taxonomy" id="7167"/>
    <lineage>
        <taxon>Eukaryota</taxon>
        <taxon>Metazoa</taxon>
        <taxon>Ecdysozoa</taxon>
        <taxon>Arthropoda</taxon>
        <taxon>Hexapoda</taxon>
        <taxon>Insecta</taxon>
        <taxon>Pterygota</taxon>
        <taxon>Neoptera</taxon>
        <taxon>Endopterygota</taxon>
        <taxon>Diptera</taxon>
        <taxon>Nematocera</taxon>
        <taxon>Culicoidea</taxon>
        <taxon>Culicidae</taxon>
        <taxon>Anophelinae</taxon>
        <taxon>Anopheles</taxon>
    </lineage>
</organism>
<feature type="active site" description="Nucleophile" evidence="9">
    <location>
        <position position="142"/>
    </location>
</feature>
<dbReference type="Gene3D" id="1.20.58.860">
    <property type="match status" value="1"/>
</dbReference>
<proteinExistence type="inferred from homology"/>
<dbReference type="EnsemblMetazoa" id="AALB006118-RA">
    <property type="protein sequence ID" value="AALB006118-PA"/>
    <property type="gene ID" value="AALB006118"/>
</dbReference>
<dbReference type="PANTHER" id="PTHR10589">
    <property type="entry name" value="UBIQUITIN CARBOXYL-TERMINAL HYDROLASE"/>
    <property type="match status" value="1"/>
</dbReference>
<feature type="transmembrane region" description="Helical" evidence="12">
    <location>
        <begin position="836"/>
        <end position="855"/>
    </location>
</feature>
<dbReference type="PANTHER" id="PTHR10589:SF16">
    <property type="entry name" value="UBIQUITIN CARBOXYL-TERMINAL HYDROLASE ISOZYME L5"/>
    <property type="match status" value="1"/>
</dbReference>
<dbReference type="InterPro" id="IPR001578">
    <property type="entry name" value="Peptidase_C12_UCH"/>
</dbReference>
<keyword evidence="5 9" id="KW-0378">Hydrolase</keyword>
<feature type="region of interest" description="Disordered" evidence="11">
    <location>
        <begin position="1106"/>
        <end position="1134"/>
    </location>
</feature>
<dbReference type="PROSITE" id="PS52048">
    <property type="entry name" value="UCH_DOMAIN"/>
    <property type="match status" value="1"/>
</dbReference>
<keyword evidence="12" id="KW-1133">Transmembrane helix</keyword>
<sequence>TFAPPARRSEVLSVRVKGGGARGTNSENHPKNPLANPKSSRVRKTASSTGPTNAMADSAGEWCLIESDPGVFTELINKFGVEGVQVEELWSLEEENFKELEPIHGLIFLFKWVKDDEPAGSIVQDSRLEKIFFAKQVINNACATQAILSILLNVTHADIQLGPTLTDFRDFVISFDAHNKGLAMSNADQIRTVHNSFARQTLFELDNKNANKDDDVFHFVGYVPIDGRLYELDGLKEGPIDLGAVGPGQDWLKVVRPIIEKRIQRYNEGEIHFNLMAIVSDRQLIYQRQIDELLKSDGNQMDTDVKQEEISKLKMLIEDEAAKRHRYKMENIRRKHNYLPFIVELLKLLAQNGQLMPLYDKAKQRALEREAAKDGKQVVTSRGAAVNDRRIACVCLRLLFVARVCGRATGRTMAEERTNNYSAYFQTSNLDQELKPVVVGIDRMMLRLEEFENCLELVKAESAVALTQNIPRLVALRPGLNALCERIDRLEQFVAMVGKNLDAVERQVQIAEEELDIPDKTLNVLLKSLNFFGKPKPTDRPTNRNAETGIYEPVPVFKTEQYFRPNGPEPEEQARNDGDDSEAASPSEDCDTGTPEKYRATAALNKTGMVNVKYERVKQTADPDTGVQDGEEIELESNREQPELHPEDSIHNHSRTSQYHHQHQNQSHHHDEYATHPSQYIVAAGGGKDHRHRMSTKQRMGAGVSSGFSNRIIMTLLLIACYFTLSIGLTFYQRNLLQHFKLPLFVVLYHLVVKLVLSAIVRSVLRCATKRPRILLDFRTSVRRILPTGLASGIDISFSNWGLELVQISLYTMTKSTTIVFILIFAILLKLEKKSWSLAAIVVMISGGLFMFTYKSTQFDALGFSFLLFASLSSGIRWTLAQLIMQKSKLGLHNPIDMIFHMQPWMILSVLPFTIGFEGRKLIEGYHLLYQLPWTTVLDVWLKISVGAFIAFAMEVSEFMVLTSTSSLTLSVAGIFKEICQLVLAVELNDEHLSTVNVLGLVMCLGGICCHVVHKFLTYRAETSAEATSPMDKASGYSEDQEEDEEEPRTQVRSGSIGSVATKNGSLKFGVGGARFKSGRHQYRPLLVNDARDADDSDHLVVMENRNYLSDDSEQDGDNDTQDVLFDILKRRER</sequence>
<feature type="site" description="Important for enzyme activity" evidence="9">
    <location>
        <position position="233"/>
    </location>
</feature>
<feature type="transmembrane region" description="Helical" evidence="12">
    <location>
        <begin position="712"/>
        <end position="732"/>
    </location>
</feature>
<keyword evidence="4 9" id="KW-0833">Ubl conjugation pathway</keyword>
<feature type="compositionally biased region" description="Basic residues" evidence="11">
    <location>
        <begin position="652"/>
        <end position="667"/>
    </location>
</feature>
<evidence type="ECO:0000256" key="1">
    <source>
        <dbReference type="ARBA" id="ARBA00000707"/>
    </source>
</evidence>
<evidence type="ECO:0000256" key="7">
    <source>
        <dbReference type="ARBA" id="ARBA00046227"/>
    </source>
</evidence>
<evidence type="ECO:0000256" key="12">
    <source>
        <dbReference type="SAM" id="Phobius"/>
    </source>
</evidence>
<dbReference type="InterPro" id="IPR036959">
    <property type="entry name" value="Peptidase_C12_UCH_sf"/>
</dbReference>
<evidence type="ECO:0000256" key="8">
    <source>
        <dbReference type="ARBA" id="ARBA00049710"/>
    </source>
</evidence>
<dbReference type="Proteomes" id="UP000069272">
    <property type="component" value="Chromosome 3L"/>
</dbReference>
<keyword evidence="15" id="KW-1185">Reference proteome</keyword>
<evidence type="ECO:0000259" key="13">
    <source>
        <dbReference type="PROSITE" id="PS52048"/>
    </source>
</evidence>
<dbReference type="Pfam" id="PF18031">
    <property type="entry name" value="UCH_C"/>
    <property type="match status" value="1"/>
</dbReference>
<comment type="subunit">
    <text evidence="8">Catalytic component of the polycomb repressive deubiquitinase (PR-DUB) complex, at least composed of caly/calypso, Asx and sba (MBD5/6 homolog). The PR-DUB complex associates with nucleosomes to mediate deubiquitination of histone H2AK118ub1 substrates; the association requires the positively charged C-terminal tail of caly, probably due to direct binding of DNA. Interacts (via ULD domain) with Asx (via DEUBAD domain); the interaction produces a stable heterodimer with a composite binding site for ubiquitin. Homodimerizes (via coiled-coil hinge-region between the UCH and ULD domains) to mediate assembly of 2 copies of the caly-Asx heterodimer into a bisymmetric tetramer; dimerization enhances PR-DUB association with nucleosomes.</text>
</comment>
<name>A0A182FHX4_ANOAL</name>
<comment type="similarity">
    <text evidence="2 9 10">Belongs to the peptidase C12 family.</text>
</comment>
<dbReference type="VEuPathDB" id="VectorBase:AALB20_033506"/>
<feature type="transmembrane region" description="Helical" evidence="12">
    <location>
        <begin position="744"/>
        <end position="765"/>
    </location>
</feature>
<reference evidence="14 15" key="1">
    <citation type="journal article" date="2017" name="G3 (Bethesda)">
        <title>The Physical Genome Mapping of Anopheles albimanus Corrected Scaffold Misassemblies and Identified Interarm Rearrangements in Genus Anopheles.</title>
        <authorList>
            <person name="Artemov G.N."/>
            <person name="Peery A.N."/>
            <person name="Jiang X."/>
            <person name="Tu Z."/>
            <person name="Stegniy V.N."/>
            <person name="Sharakhova M.V."/>
            <person name="Sharakhov I.V."/>
        </authorList>
    </citation>
    <scope>NUCLEOTIDE SEQUENCE [LARGE SCALE GENOMIC DNA]</scope>
    <source>
        <strain evidence="14 15">ALBI9_A</strain>
    </source>
</reference>
<dbReference type="GO" id="GO:0005737">
    <property type="term" value="C:cytoplasm"/>
    <property type="evidence" value="ECO:0007669"/>
    <property type="project" value="TreeGrafter"/>
</dbReference>
<feature type="compositionally biased region" description="Basic and acidic residues" evidence="11">
    <location>
        <begin position="636"/>
        <end position="651"/>
    </location>
</feature>
<comment type="function">
    <text evidence="7">Catalytic component of the polycomb repressive deubiquitinase (PR-DUB) complex, a complex that specifically mediates deubiquitination of histone H2A monoubiquitinated at 'Lys-119' (H2AK118ub1). Mediates bisymmetric organization of the PR-DUB complex and is involved in association with nucleosomes to mediate deubiquitination. Does not deubiquitinate monoubiquitinated histone H2B. Required to maintain the transcriptionally repressive state of homeotic genes throughout development. The PR-DUB complex has weak or no activity toward 'Lys-48'- and 'Lys-63'-linked polyubiquitin chains. Polycomb group (PcG) protein.</text>
</comment>
<dbReference type="CDD" id="cd21092">
    <property type="entry name" value="TPT_S35C2"/>
    <property type="match status" value="1"/>
</dbReference>
<feature type="region of interest" description="Disordered" evidence="11">
    <location>
        <begin position="1"/>
        <end position="54"/>
    </location>
</feature>
<dbReference type="GO" id="GO:0006511">
    <property type="term" value="P:ubiquitin-dependent protein catabolic process"/>
    <property type="evidence" value="ECO:0007669"/>
    <property type="project" value="UniProtKB-UniRule"/>
</dbReference>
<dbReference type="CDD" id="cd09617">
    <property type="entry name" value="Peptidase_C12_UCH37_BAP1"/>
    <property type="match status" value="1"/>
</dbReference>
<reference evidence="14" key="2">
    <citation type="submission" date="2022-08" db="UniProtKB">
        <authorList>
            <consortium name="EnsemblMetazoa"/>
        </authorList>
    </citation>
    <scope>IDENTIFICATION</scope>
    <source>
        <strain evidence="14">STECLA/ALBI9_A</strain>
    </source>
</reference>
<feature type="region of interest" description="Disordered" evidence="11">
    <location>
        <begin position="1028"/>
        <end position="1059"/>
    </location>
</feature>
<dbReference type="FunFam" id="3.40.532.10:FF:000001">
    <property type="entry name" value="Ubiquitin carboxyl-terminal hydrolase"/>
    <property type="match status" value="1"/>
</dbReference>
<evidence type="ECO:0000256" key="10">
    <source>
        <dbReference type="RuleBase" id="RU361215"/>
    </source>
</evidence>
<evidence type="ECO:0000256" key="4">
    <source>
        <dbReference type="ARBA" id="ARBA00022786"/>
    </source>
</evidence>
<feature type="region of interest" description="Disordered" evidence="11">
    <location>
        <begin position="533"/>
        <end position="595"/>
    </location>
</feature>
<dbReference type="Pfam" id="PF03151">
    <property type="entry name" value="TPT"/>
    <property type="match status" value="1"/>
</dbReference>
<keyword evidence="12" id="KW-0472">Membrane</keyword>
<dbReference type="PROSITE" id="PS52049">
    <property type="entry name" value="ULD"/>
    <property type="match status" value="1"/>
</dbReference>
<dbReference type="InterPro" id="IPR004853">
    <property type="entry name" value="Sugar_P_trans_dom"/>
</dbReference>
<keyword evidence="6 9" id="KW-0788">Thiol protease</keyword>
<dbReference type="PRINTS" id="PR00707">
    <property type="entry name" value="UBCTHYDRLASE"/>
</dbReference>
<dbReference type="InterPro" id="IPR038765">
    <property type="entry name" value="Papain-like_cys_pep_sf"/>
</dbReference>
<dbReference type="SUPFAM" id="SSF54001">
    <property type="entry name" value="Cysteine proteinases"/>
    <property type="match status" value="1"/>
</dbReference>
<dbReference type="EC" id="3.4.19.12" evidence="10"/>
<feature type="site" description="Transition state stabilizer" evidence="9">
    <location>
        <position position="136"/>
    </location>
</feature>
<dbReference type="Gene3D" id="3.40.532.10">
    <property type="entry name" value="Peptidase C12, ubiquitin carboxyl-terminal hydrolase"/>
    <property type="match status" value="1"/>
</dbReference>
<evidence type="ECO:0000256" key="2">
    <source>
        <dbReference type="ARBA" id="ARBA00009326"/>
    </source>
</evidence>
<evidence type="ECO:0000256" key="11">
    <source>
        <dbReference type="SAM" id="MobiDB-lite"/>
    </source>
</evidence>
<evidence type="ECO:0000256" key="5">
    <source>
        <dbReference type="ARBA" id="ARBA00022801"/>
    </source>
</evidence>
<feature type="compositionally biased region" description="Acidic residues" evidence="11">
    <location>
        <begin position="1111"/>
        <end position="1121"/>
    </location>
</feature>
<evidence type="ECO:0000313" key="15">
    <source>
        <dbReference type="Proteomes" id="UP000069272"/>
    </source>
</evidence>
<accession>A0A182FHX4</accession>
<evidence type="ECO:0000256" key="6">
    <source>
        <dbReference type="ARBA" id="ARBA00022807"/>
    </source>
</evidence>
<feature type="domain" description="UCH catalytic" evidence="13">
    <location>
        <begin position="61"/>
        <end position="280"/>
    </location>
</feature>